<sequence length="164" mass="17155">MVDPAMLAERARASMTLPLPEIGTAPPLGKPRFVNMPSWMWIDADGWEPVSATASVGAGSVTVVATPERVVWETGDGHQVVCDSAGTVFSRAVFREEGSPDCGHTYTSLPPGGAGVEVDLVAVWEWSVSWSTSTGTGGELEDMSTSATEAVPVSEIHSVVTHTG</sequence>
<name>A0A840WKQ9_9ACTN</name>
<evidence type="ECO:0000313" key="1">
    <source>
        <dbReference type="EMBL" id="MBB5492216.1"/>
    </source>
</evidence>
<dbReference type="Proteomes" id="UP000579647">
    <property type="component" value="Unassembled WGS sequence"/>
</dbReference>
<organism evidence="1 2">
    <name type="scientific">Nocardiopsis metallicus</name>
    <dbReference type="NCBI Taxonomy" id="179819"/>
    <lineage>
        <taxon>Bacteria</taxon>
        <taxon>Bacillati</taxon>
        <taxon>Actinomycetota</taxon>
        <taxon>Actinomycetes</taxon>
        <taxon>Streptosporangiales</taxon>
        <taxon>Nocardiopsidaceae</taxon>
        <taxon>Nocardiopsis</taxon>
    </lineage>
</organism>
<comment type="caution">
    <text evidence="1">The sequence shown here is derived from an EMBL/GenBank/DDBJ whole genome shotgun (WGS) entry which is preliminary data.</text>
</comment>
<protein>
    <recommendedName>
        <fullName evidence="3">ATP/GTP-binding protein</fullName>
    </recommendedName>
</protein>
<reference evidence="1 2" key="1">
    <citation type="submission" date="2020-08" db="EMBL/GenBank/DDBJ databases">
        <title>Sequencing the genomes of 1000 actinobacteria strains.</title>
        <authorList>
            <person name="Klenk H.-P."/>
        </authorList>
    </citation>
    <scope>NUCLEOTIDE SEQUENCE [LARGE SCALE GENOMIC DNA]</scope>
    <source>
        <strain evidence="1 2">DSM 44598</strain>
    </source>
</reference>
<dbReference type="EMBL" id="JACHDO010000001">
    <property type="protein sequence ID" value="MBB5492216.1"/>
    <property type="molecule type" value="Genomic_DNA"/>
</dbReference>
<dbReference type="RefSeq" id="WP_312893834.1">
    <property type="nucleotide sequence ID" value="NZ_BAAAKM010000031.1"/>
</dbReference>
<accession>A0A840WKQ9</accession>
<keyword evidence="2" id="KW-1185">Reference proteome</keyword>
<gene>
    <name evidence="1" type="ORF">HNR07_003353</name>
</gene>
<dbReference type="AlphaFoldDB" id="A0A840WKQ9"/>
<evidence type="ECO:0000313" key="2">
    <source>
        <dbReference type="Proteomes" id="UP000579647"/>
    </source>
</evidence>
<evidence type="ECO:0008006" key="3">
    <source>
        <dbReference type="Google" id="ProtNLM"/>
    </source>
</evidence>
<proteinExistence type="predicted"/>